<evidence type="ECO:0000313" key="1">
    <source>
        <dbReference type="EMBL" id="RNA17403.1"/>
    </source>
</evidence>
<comment type="caution">
    <text evidence="1">The sequence shown here is derived from an EMBL/GenBank/DDBJ whole genome shotgun (WGS) entry which is preliminary data.</text>
</comment>
<name>A0A3M7R1G7_BRAPC</name>
<proteinExistence type="predicted"/>
<protein>
    <submittedName>
        <fullName evidence="1">Uncharacterized protein</fullName>
    </submittedName>
</protein>
<reference evidence="1 2" key="1">
    <citation type="journal article" date="2018" name="Sci. Rep.">
        <title>Genomic signatures of local adaptation to the degree of environmental predictability in rotifers.</title>
        <authorList>
            <person name="Franch-Gras L."/>
            <person name="Hahn C."/>
            <person name="Garcia-Roger E.M."/>
            <person name="Carmona M.J."/>
            <person name="Serra M."/>
            <person name="Gomez A."/>
        </authorList>
    </citation>
    <scope>NUCLEOTIDE SEQUENCE [LARGE SCALE GENOMIC DNA]</scope>
    <source>
        <strain evidence="1">HYR1</strain>
    </source>
</reference>
<sequence>MILCGCFYLNTLTKPYETYAASLLVSNRLELTFPAGSDYRVTYSAALRSKYSLFQILRGTSSLHLTP</sequence>
<evidence type="ECO:0000313" key="2">
    <source>
        <dbReference type="Proteomes" id="UP000276133"/>
    </source>
</evidence>
<dbReference type="AlphaFoldDB" id="A0A3M7R1G7"/>
<keyword evidence="2" id="KW-1185">Reference proteome</keyword>
<accession>A0A3M7R1G7</accession>
<organism evidence="1 2">
    <name type="scientific">Brachionus plicatilis</name>
    <name type="common">Marine rotifer</name>
    <name type="synonym">Brachionus muelleri</name>
    <dbReference type="NCBI Taxonomy" id="10195"/>
    <lineage>
        <taxon>Eukaryota</taxon>
        <taxon>Metazoa</taxon>
        <taxon>Spiralia</taxon>
        <taxon>Gnathifera</taxon>
        <taxon>Rotifera</taxon>
        <taxon>Eurotatoria</taxon>
        <taxon>Monogononta</taxon>
        <taxon>Pseudotrocha</taxon>
        <taxon>Ploima</taxon>
        <taxon>Brachionidae</taxon>
        <taxon>Brachionus</taxon>
    </lineage>
</organism>
<dbReference type="EMBL" id="REGN01004461">
    <property type="protein sequence ID" value="RNA17403.1"/>
    <property type="molecule type" value="Genomic_DNA"/>
</dbReference>
<gene>
    <name evidence="1" type="ORF">BpHYR1_013016</name>
</gene>
<dbReference type="Proteomes" id="UP000276133">
    <property type="component" value="Unassembled WGS sequence"/>
</dbReference>